<dbReference type="InterPro" id="IPR050615">
    <property type="entry name" value="ATP-dep_DNA_Helicase"/>
</dbReference>
<keyword evidence="5" id="KW-0067">ATP-binding</keyword>
<dbReference type="Pfam" id="PF16203">
    <property type="entry name" value="ERCC3_RAD25_C"/>
    <property type="match status" value="1"/>
</dbReference>
<dbReference type="Pfam" id="PF13625">
    <property type="entry name" value="Helicase_C_3"/>
    <property type="match status" value="1"/>
</dbReference>
<evidence type="ECO:0000259" key="11">
    <source>
        <dbReference type="PROSITE" id="PS51194"/>
    </source>
</evidence>
<feature type="domain" description="Helicase ATP-binding" evidence="10">
    <location>
        <begin position="199"/>
        <end position="358"/>
    </location>
</feature>
<organism evidence="12 13">
    <name type="scientific">Paenibacillus herberti</name>
    <dbReference type="NCBI Taxonomy" id="1619309"/>
    <lineage>
        <taxon>Bacteria</taxon>
        <taxon>Bacillati</taxon>
        <taxon>Bacillota</taxon>
        <taxon>Bacilli</taxon>
        <taxon>Bacillales</taxon>
        <taxon>Paenibacillaceae</taxon>
        <taxon>Paenibacillus</taxon>
    </lineage>
</organism>
<reference evidence="12 13" key="1">
    <citation type="submission" date="2017-07" db="EMBL/GenBank/DDBJ databases">
        <title>Paenibacillus herberti R33 genome sequencing and assembly.</title>
        <authorList>
            <person name="Su W."/>
        </authorList>
    </citation>
    <scope>NUCLEOTIDE SEQUENCE [LARGE SCALE GENOMIC DNA]</scope>
    <source>
        <strain evidence="12 13">R33</strain>
    </source>
</reference>
<accession>A0A229P1J3</accession>
<dbReference type="PANTHER" id="PTHR11274:SF0">
    <property type="entry name" value="GENERAL TRANSCRIPTION AND DNA REPAIR FACTOR IIH HELICASE SUBUNIT XPB"/>
    <property type="match status" value="1"/>
</dbReference>
<dbReference type="RefSeq" id="WP_089522925.1">
    <property type="nucleotide sequence ID" value="NZ_NMUQ01000001.1"/>
</dbReference>
<comment type="caution">
    <text evidence="12">The sequence shown here is derived from an EMBL/GenBank/DDBJ whole genome shotgun (WGS) entry which is preliminary data.</text>
</comment>
<dbReference type="GO" id="GO:0005524">
    <property type="term" value="F:ATP binding"/>
    <property type="evidence" value="ECO:0007669"/>
    <property type="project" value="UniProtKB-KW"/>
</dbReference>
<evidence type="ECO:0000256" key="9">
    <source>
        <dbReference type="ARBA" id="ARBA00048988"/>
    </source>
</evidence>
<dbReference type="SMART" id="SM00490">
    <property type="entry name" value="HELICc"/>
    <property type="match status" value="1"/>
</dbReference>
<evidence type="ECO:0000256" key="7">
    <source>
        <dbReference type="ARBA" id="ARBA00034617"/>
    </source>
</evidence>
<dbReference type="InterPro" id="IPR014001">
    <property type="entry name" value="Helicase_ATP-bd"/>
</dbReference>
<evidence type="ECO:0000256" key="3">
    <source>
        <dbReference type="ARBA" id="ARBA00022801"/>
    </source>
</evidence>
<comment type="similarity">
    <text evidence="1">Belongs to the helicase family. RAD25/XPB subfamily.</text>
</comment>
<comment type="catalytic activity">
    <reaction evidence="9">
        <text>ATP + H2O = ADP + phosphate + H(+)</text>
        <dbReference type="Rhea" id="RHEA:13065"/>
        <dbReference type="ChEBI" id="CHEBI:15377"/>
        <dbReference type="ChEBI" id="CHEBI:15378"/>
        <dbReference type="ChEBI" id="CHEBI:30616"/>
        <dbReference type="ChEBI" id="CHEBI:43474"/>
        <dbReference type="ChEBI" id="CHEBI:456216"/>
        <dbReference type="EC" id="5.6.2.4"/>
    </reaction>
</comment>
<dbReference type="SMART" id="SM00487">
    <property type="entry name" value="DEXDc"/>
    <property type="match status" value="1"/>
</dbReference>
<name>A0A229P1J3_9BACL</name>
<keyword evidence="3" id="KW-0378">Hydrolase</keyword>
<dbReference type="InterPro" id="IPR006935">
    <property type="entry name" value="Helicase/UvrB_N"/>
</dbReference>
<evidence type="ECO:0000313" key="13">
    <source>
        <dbReference type="Proteomes" id="UP000215145"/>
    </source>
</evidence>
<dbReference type="InterPro" id="IPR032438">
    <property type="entry name" value="ERCC3_RAD25_C"/>
</dbReference>
<dbReference type="PROSITE" id="PS51194">
    <property type="entry name" value="HELICASE_CTER"/>
    <property type="match status" value="1"/>
</dbReference>
<dbReference type="SUPFAM" id="SSF52540">
    <property type="entry name" value="P-loop containing nucleoside triphosphate hydrolases"/>
    <property type="match status" value="2"/>
</dbReference>
<feature type="domain" description="Helicase C-terminal" evidence="11">
    <location>
        <begin position="413"/>
        <end position="566"/>
    </location>
</feature>
<keyword evidence="2" id="KW-0547">Nucleotide-binding</keyword>
<dbReference type="GO" id="GO:0016787">
    <property type="term" value="F:hydrolase activity"/>
    <property type="evidence" value="ECO:0007669"/>
    <property type="project" value="UniProtKB-KW"/>
</dbReference>
<evidence type="ECO:0000256" key="1">
    <source>
        <dbReference type="ARBA" id="ARBA00006637"/>
    </source>
</evidence>
<keyword evidence="13" id="KW-1185">Reference proteome</keyword>
<evidence type="ECO:0000259" key="10">
    <source>
        <dbReference type="PROSITE" id="PS51192"/>
    </source>
</evidence>
<evidence type="ECO:0000313" key="12">
    <source>
        <dbReference type="EMBL" id="OXM15834.1"/>
    </source>
</evidence>
<sequence>MLKRKNGPLIVQADGTVLLDDAHPAAEEARVELSRFAELVKRPGTMHLYRISPLSVWNAASLGMSAEDMLQVLRQNGRYALPAEAVERLQQWMERCGGLELLQGDGGGLLLAGDERRVAELPHDWLLSLGAIQNNRGWSVPADRRGELKRELVRLGMPVLDKAGYREGEMLSVELRTELKGGRPFRLRDYQQEAVERFCRQGGQGGSGVIVLPCGAGKTLVGAAALARLGCAALVLTSGSTSVRQWKRELLDKTTISESDIGEYTGDLKQIRPVTIASYQILAQGKVNARKNNAGDHMGLFNSRDWGLIIYDEVHLLPAPVFRLTADLQATRRLGLTATLVREDGRAEDVFSLIGPKLYELPWRDLERQGWIASVSCLELRVPLCDSVVEAYEGADLKTRLRLAAENPAKAEAVRDVLDRHPGRQALVIGHYLDQLRSLGAELEAPVLCGSTPAEEREELFRRFNSGELTLLVVSRVANFAVDLPSASLAVQVSGTFGSRQEEAQRIGRLLRPKPGDNTAFFYTVVTSGTKETEFALKRQLFMVEQGYQYEQAEAAGFERGKEEGA</sequence>
<dbReference type="InterPro" id="IPR027417">
    <property type="entry name" value="P-loop_NTPase"/>
</dbReference>
<evidence type="ECO:0000256" key="6">
    <source>
        <dbReference type="ARBA" id="ARBA00023235"/>
    </source>
</evidence>
<dbReference type="PRINTS" id="PR00851">
    <property type="entry name" value="XRODRMPGMNTB"/>
</dbReference>
<gene>
    <name evidence="12" type="ORF">CGZ75_03710</name>
</gene>
<dbReference type="Proteomes" id="UP000215145">
    <property type="component" value="Unassembled WGS sequence"/>
</dbReference>
<dbReference type="AlphaFoldDB" id="A0A229P1J3"/>
<keyword evidence="4 12" id="KW-0347">Helicase</keyword>
<dbReference type="GO" id="GO:0043138">
    <property type="term" value="F:3'-5' DNA helicase activity"/>
    <property type="evidence" value="ECO:0007669"/>
    <property type="project" value="UniProtKB-EC"/>
</dbReference>
<evidence type="ECO:0000256" key="4">
    <source>
        <dbReference type="ARBA" id="ARBA00022806"/>
    </source>
</evidence>
<protein>
    <recommendedName>
        <fullName evidence="8">DNA 3'-5' helicase</fullName>
        <ecNumber evidence="8">5.6.2.4</ecNumber>
    </recommendedName>
</protein>
<evidence type="ECO:0000256" key="8">
    <source>
        <dbReference type="ARBA" id="ARBA00034808"/>
    </source>
</evidence>
<proteinExistence type="inferred from homology"/>
<dbReference type="Pfam" id="PF04851">
    <property type="entry name" value="ResIII"/>
    <property type="match status" value="1"/>
</dbReference>
<evidence type="ECO:0000256" key="5">
    <source>
        <dbReference type="ARBA" id="ARBA00022840"/>
    </source>
</evidence>
<dbReference type="PANTHER" id="PTHR11274">
    <property type="entry name" value="RAD25/XP-B DNA REPAIR HELICASE"/>
    <property type="match status" value="1"/>
</dbReference>
<dbReference type="EC" id="5.6.2.4" evidence="8"/>
<dbReference type="NCBIfam" id="NF045503">
    <property type="entry name" value="repair_heli_XPB"/>
    <property type="match status" value="1"/>
</dbReference>
<dbReference type="Gene3D" id="3.40.50.300">
    <property type="entry name" value="P-loop containing nucleotide triphosphate hydrolases"/>
    <property type="match status" value="2"/>
</dbReference>
<evidence type="ECO:0000256" key="2">
    <source>
        <dbReference type="ARBA" id="ARBA00022741"/>
    </source>
</evidence>
<dbReference type="OrthoDB" id="9802848at2"/>
<dbReference type="PROSITE" id="PS51192">
    <property type="entry name" value="HELICASE_ATP_BIND_1"/>
    <property type="match status" value="1"/>
</dbReference>
<keyword evidence="6" id="KW-0413">Isomerase</keyword>
<dbReference type="GO" id="GO:0003677">
    <property type="term" value="F:DNA binding"/>
    <property type="evidence" value="ECO:0007669"/>
    <property type="project" value="InterPro"/>
</dbReference>
<dbReference type="InterPro" id="IPR001650">
    <property type="entry name" value="Helicase_C-like"/>
</dbReference>
<dbReference type="InterPro" id="IPR032830">
    <property type="entry name" value="XPB/Ssl2_N"/>
</dbReference>
<dbReference type="EMBL" id="NMUQ01000001">
    <property type="protein sequence ID" value="OXM15834.1"/>
    <property type="molecule type" value="Genomic_DNA"/>
</dbReference>
<comment type="catalytic activity">
    <reaction evidence="7">
        <text>Couples ATP hydrolysis with the unwinding of duplex DNA by translocating in the 3'-5' direction.</text>
        <dbReference type="EC" id="5.6.2.4"/>
    </reaction>
</comment>